<proteinExistence type="predicted"/>
<sequence length="388" mass="43253">MRFYLEDPVKLLLDNWTEDKQAKEGSCPVVTPSGKHRGCLVFKYDFGHGTIRGAPKKAGENLINPAWSSQLLTSRHHGGCLSAPKVLFPKNNIFCLVCGGPDPIYPRNKVMIWDDHDSRCIGELSFRSEVKNVKLRRDMIVVVLNQKIFVYNFLDLKLLNQIETVSNPTGLCEISHNSSPMVLVCLGLQKGQIRVENFGSKKSKFVMAHDSRVVCMSLTQDGRRLATASSKGTLIRVFNALDGTLLQEVRRGADRADIYSLAFSSNAQFLAVSSDKGTVHIFSLKVDSGSLASLPNDRSHFASEPIHSRISSLSIFKGVLPKYFSSEWSVARFRLPEGLQYCVGFGHQKNTIVIIGMDGSFYRCEFDPATGGEMIQLEYINFLNVESF</sequence>
<evidence type="ECO:0000313" key="1">
    <source>
        <dbReference type="EMBL" id="KAL3591183.1"/>
    </source>
</evidence>
<accession>A0ACC4C9A5</accession>
<dbReference type="Proteomes" id="UP000309997">
    <property type="component" value="Unassembled WGS sequence"/>
</dbReference>
<reference evidence="1 2" key="1">
    <citation type="journal article" date="2024" name="Plant Biotechnol. J.">
        <title>Genome and CRISPR/Cas9 system of a widespread forest tree (Populus alba) in the world.</title>
        <authorList>
            <person name="Liu Y.J."/>
            <person name="Jiang P.F."/>
            <person name="Han X.M."/>
            <person name="Li X.Y."/>
            <person name="Wang H.M."/>
            <person name="Wang Y.J."/>
            <person name="Wang X.X."/>
            <person name="Zeng Q.Y."/>
        </authorList>
    </citation>
    <scope>NUCLEOTIDE SEQUENCE [LARGE SCALE GENOMIC DNA]</scope>
    <source>
        <strain evidence="2">cv. PAL-ZL1</strain>
    </source>
</reference>
<evidence type="ECO:0000313" key="2">
    <source>
        <dbReference type="Proteomes" id="UP000309997"/>
    </source>
</evidence>
<organism evidence="1 2">
    <name type="scientific">Populus alba</name>
    <name type="common">White poplar</name>
    <dbReference type="NCBI Taxonomy" id="43335"/>
    <lineage>
        <taxon>Eukaryota</taxon>
        <taxon>Viridiplantae</taxon>
        <taxon>Streptophyta</taxon>
        <taxon>Embryophyta</taxon>
        <taxon>Tracheophyta</taxon>
        <taxon>Spermatophyta</taxon>
        <taxon>Magnoliopsida</taxon>
        <taxon>eudicotyledons</taxon>
        <taxon>Gunneridae</taxon>
        <taxon>Pentapetalae</taxon>
        <taxon>rosids</taxon>
        <taxon>fabids</taxon>
        <taxon>Malpighiales</taxon>
        <taxon>Salicaceae</taxon>
        <taxon>Saliceae</taxon>
        <taxon>Populus</taxon>
    </lineage>
</organism>
<protein>
    <submittedName>
        <fullName evidence="1">Uncharacterized protein</fullName>
    </submittedName>
</protein>
<name>A0ACC4C9A5_POPAL</name>
<comment type="caution">
    <text evidence="1">The sequence shown here is derived from an EMBL/GenBank/DDBJ whole genome shotgun (WGS) entry which is preliminary data.</text>
</comment>
<gene>
    <name evidence="1" type="ORF">D5086_009823</name>
</gene>
<keyword evidence="2" id="KW-1185">Reference proteome</keyword>
<dbReference type="EMBL" id="RCHU02000005">
    <property type="protein sequence ID" value="KAL3591183.1"/>
    <property type="molecule type" value="Genomic_DNA"/>
</dbReference>